<keyword evidence="3" id="KW-1185">Reference proteome</keyword>
<sequence length="287" mass="31720">MPVSELRQKGVYEESFSRHAAWIGEKLIQLMHIKMVQEQEHYLQLEDVEGVDCLPNAAIFKQLALMGKQRQCNIVGPNPRQTLIDTKISIRTSLGSGPRRQETMVDTISQTRSENVSKHSNDLLLAGVNTPQSGEDNASVLRSEQSEKVVETEVAAVKDVNLSVNEVTLAQVLAALKSAKPKATITPTKTTIATTITPTSIRSRAKGIVFHDQEQAPTPTPIVSSQQPSQDKGKGKDNTLFTKKSKSHLIIVQIYVDDIIFSSMSQNLCDDFAKIMHDEFEMSMMGS</sequence>
<name>A0ABQ5IX21_9ASTR</name>
<reference evidence="2" key="2">
    <citation type="submission" date="2022-01" db="EMBL/GenBank/DDBJ databases">
        <authorList>
            <person name="Yamashiro T."/>
            <person name="Shiraishi A."/>
            <person name="Satake H."/>
            <person name="Nakayama K."/>
        </authorList>
    </citation>
    <scope>NUCLEOTIDE SEQUENCE</scope>
</reference>
<comment type="caution">
    <text evidence="2">The sequence shown here is derived from an EMBL/GenBank/DDBJ whole genome shotgun (WGS) entry which is preliminary data.</text>
</comment>
<evidence type="ECO:0008006" key="4">
    <source>
        <dbReference type="Google" id="ProtNLM"/>
    </source>
</evidence>
<dbReference type="Proteomes" id="UP001151760">
    <property type="component" value="Unassembled WGS sequence"/>
</dbReference>
<organism evidence="2 3">
    <name type="scientific">Tanacetum coccineum</name>
    <dbReference type="NCBI Taxonomy" id="301880"/>
    <lineage>
        <taxon>Eukaryota</taxon>
        <taxon>Viridiplantae</taxon>
        <taxon>Streptophyta</taxon>
        <taxon>Embryophyta</taxon>
        <taxon>Tracheophyta</taxon>
        <taxon>Spermatophyta</taxon>
        <taxon>Magnoliopsida</taxon>
        <taxon>eudicotyledons</taxon>
        <taxon>Gunneridae</taxon>
        <taxon>Pentapetalae</taxon>
        <taxon>asterids</taxon>
        <taxon>campanulids</taxon>
        <taxon>Asterales</taxon>
        <taxon>Asteraceae</taxon>
        <taxon>Asteroideae</taxon>
        <taxon>Anthemideae</taxon>
        <taxon>Anthemidinae</taxon>
        <taxon>Tanacetum</taxon>
    </lineage>
</organism>
<feature type="region of interest" description="Disordered" evidence="1">
    <location>
        <begin position="213"/>
        <end position="240"/>
    </location>
</feature>
<dbReference type="EMBL" id="BQNB010021160">
    <property type="protein sequence ID" value="GJU03509.1"/>
    <property type="molecule type" value="Genomic_DNA"/>
</dbReference>
<proteinExistence type="predicted"/>
<feature type="compositionally biased region" description="Polar residues" evidence="1">
    <location>
        <begin position="215"/>
        <end position="230"/>
    </location>
</feature>
<evidence type="ECO:0000256" key="1">
    <source>
        <dbReference type="SAM" id="MobiDB-lite"/>
    </source>
</evidence>
<evidence type="ECO:0000313" key="3">
    <source>
        <dbReference type="Proteomes" id="UP001151760"/>
    </source>
</evidence>
<accession>A0ABQ5IX21</accession>
<gene>
    <name evidence="2" type="ORF">Tco_1113847</name>
</gene>
<reference evidence="2" key="1">
    <citation type="journal article" date="2022" name="Int. J. Mol. Sci.">
        <title>Draft Genome of Tanacetum Coccineum: Genomic Comparison of Closely Related Tanacetum-Family Plants.</title>
        <authorList>
            <person name="Yamashiro T."/>
            <person name="Shiraishi A."/>
            <person name="Nakayama K."/>
            <person name="Satake H."/>
        </authorList>
    </citation>
    <scope>NUCLEOTIDE SEQUENCE</scope>
</reference>
<evidence type="ECO:0000313" key="2">
    <source>
        <dbReference type="EMBL" id="GJU03509.1"/>
    </source>
</evidence>
<protein>
    <recommendedName>
        <fullName evidence="4">Reverse transcriptase Ty1/copia-type domain-containing protein</fullName>
    </recommendedName>
</protein>